<comment type="caution">
    <text evidence="2">The sequence shown here is derived from an EMBL/GenBank/DDBJ whole genome shotgun (WGS) entry which is preliminary data.</text>
</comment>
<sequence length="307" mass="32584">MRNYVSFDIGGTTIKYGLLSAKGEILAHDAVPTPNDRDELLGVLTNVVNTYADQQPQAIGISVPGIVQRDGYMITGGAIDCLYECPLGELVSKATGLPVHVENDANAATIAEAWLGAAQGVKDYLLLALGTGIGGGIVINGEVFRGAHGMAGEIGWNVTHDIDWTDDLEASSLNFHAAVVSGLVRRYNASLKQVDHDADEVVDARQIIALAHQSDPIATPIYHDFLVDVGIMCCNLLSTLDPELILIGGGISANNQFIEDLQAQLDELLARHTSLNRVKQLVLGKVVAAGLRNNAGLLGAVYPLVEE</sequence>
<dbReference type="PANTHER" id="PTHR18964:SF170">
    <property type="entry name" value="SUGAR KINASE"/>
    <property type="match status" value="1"/>
</dbReference>
<evidence type="ECO:0000313" key="3">
    <source>
        <dbReference type="Proteomes" id="UP000051790"/>
    </source>
</evidence>
<organism evidence="2 3">
    <name type="scientific">Lacticaseibacillus manihotivorans DSM 13343 = JCM 12514</name>
    <dbReference type="NCBI Taxonomy" id="1423769"/>
    <lineage>
        <taxon>Bacteria</taxon>
        <taxon>Bacillati</taxon>
        <taxon>Bacillota</taxon>
        <taxon>Bacilli</taxon>
        <taxon>Lactobacillales</taxon>
        <taxon>Lactobacillaceae</taxon>
        <taxon>Lacticaseibacillus</taxon>
    </lineage>
</organism>
<dbReference type="AlphaFoldDB" id="A0A0R1QR82"/>
<dbReference type="Proteomes" id="UP000051790">
    <property type="component" value="Unassembled WGS sequence"/>
</dbReference>
<evidence type="ECO:0000313" key="2">
    <source>
        <dbReference type="EMBL" id="KRL43448.1"/>
    </source>
</evidence>
<dbReference type="PANTHER" id="PTHR18964">
    <property type="entry name" value="ROK (REPRESSOR, ORF, KINASE) FAMILY"/>
    <property type="match status" value="1"/>
</dbReference>
<dbReference type="InterPro" id="IPR000600">
    <property type="entry name" value="ROK"/>
</dbReference>
<dbReference type="EMBL" id="AZEU01000197">
    <property type="protein sequence ID" value="KRL43448.1"/>
    <property type="molecule type" value="Genomic_DNA"/>
</dbReference>
<evidence type="ECO:0000256" key="1">
    <source>
        <dbReference type="ARBA" id="ARBA00006479"/>
    </source>
</evidence>
<keyword evidence="3" id="KW-1185">Reference proteome</keyword>
<keyword evidence="2" id="KW-0418">Kinase</keyword>
<protein>
    <submittedName>
        <fullName evidence="2">Sugar kinase</fullName>
    </submittedName>
</protein>
<reference evidence="2 3" key="1">
    <citation type="journal article" date="2015" name="Genome Announc.">
        <title>Expanding the biotechnology potential of lactobacilli through comparative genomics of 213 strains and associated genera.</title>
        <authorList>
            <person name="Sun Z."/>
            <person name="Harris H.M."/>
            <person name="McCann A."/>
            <person name="Guo C."/>
            <person name="Argimon S."/>
            <person name="Zhang W."/>
            <person name="Yang X."/>
            <person name="Jeffery I.B."/>
            <person name="Cooney J.C."/>
            <person name="Kagawa T.F."/>
            <person name="Liu W."/>
            <person name="Song Y."/>
            <person name="Salvetti E."/>
            <person name="Wrobel A."/>
            <person name="Rasinkangas P."/>
            <person name="Parkhill J."/>
            <person name="Rea M.C."/>
            <person name="O'Sullivan O."/>
            <person name="Ritari J."/>
            <person name="Douillard F.P."/>
            <person name="Paul Ross R."/>
            <person name="Yang R."/>
            <person name="Briner A.E."/>
            <person name="Felis G.E."/>
            <person name="de Vos W.M."/>
            <person name="Barrangou R."/>
            <person name="Klaenhammer T.R."/>
            <person name="Caufield P.W."/>
            <person name="Cui Y."/>
            <person name="Zhang H."/>
            <person name="O'Toole P.W."/>
        </authorList>
    </citation>
    <scope>NUCLEOTIDE SEQUENCE [LARGE SCALE GENOMIC DNA]</scope>
    <source>
        <strain evidence="2 3">DSM 13343</strain>
    </source>
</reference>
<dbReference type="RefSeq" id="WP_054718218.1">
    <property type="nucleotide sequence ID" value="NZ_AZEU01000197.1"/>
</dbReference>
<name>A0A0R1QR82_9LACO</name>
<keyword evidence="2" id="KW-0808">Transferase</keyword>
<comment type="similarity">
    <text evidence="1">Belongs to the ROK (NagC/XylR) family.</text>
</comment>
<dbReference type="Pfam" id="PF00480">
    <property type="entry name" value="ROK"/>
    <property type="match status" value="1"/>
</dbReference>
<accession>A0A0R1QR82</accession>
<dbReference type="SUPFAM" id="SSF53067">
    <property type="entry name" value="Actin-like ATPase domain"/>
    <property type="match status" value="1"/>
</dbReference>
<gene>
    <name evidence="2" type="ORF">FD01_GL001696</name>
</gene>
<proteinExistence type="inferred from homology"/>
<dbReference type="PATRIC" id="fig|1423769.4.peg.1812"/>
<dbReference type="InterPro" id="IPR043129">
    <property type="entry name" value="ATPase_NBD"/>
</dbReference>
<dbReference type="GO" id="GO:0016301">
    <property type="term" value="F:kinase activity"/>
    <property type="evidence" value="ECO:0007669"/>
    <property type="project" value="UniProtKB-KW"/>
</dbReference>
<dbReference type="Gene3D" id="3.30.420.40">
    <property type="match status" value="2"/>
</dbReference>
<dbReference type="OrthoDB" id="9795247at2"/>